<dbReference type="Pfam" id="PF08750">
    <property type="entry name" value="CNP1"/>
    <property type="match status" value="1"/>
</dbReference>
<sequence>MYQKFNKPVNAALHLILVLSITACASQNKFFDTLDYNRDWEAIQSNLPAYPQPENLLEFDSGPATSLRYFIDAKSISVDEKRVIRYSIVIQSQQGANNVSYEGLRCETRERKRYATGNNDIRSWVRANTSEWQPLEAVAQLRAQRELAKYYFCPRGLVVGSPAEAVRALKAGVHPMVIR</sequence>
<dbReference type="InterPro" id="IPR014861">
    <property type="entry name" value="CNP1-like_dom"/>
</dbReference>
<evidence type="ECO:0000256" key="1">
    <source>
        <dbReference type="SAM" id="SignalP"/>
    </source>
</evidence>
<proteinExistence type="predicted"/>
<evidence type="ECO:0000259" key="2">
    <source>
        <dbReference type="Pfam" id="PF08750"/>
    </source>
</evidence>
<dbReference type="EMBL" id="AL954747">
    <property type="protein sequence ID" value="CAD86378.1"/>
    <property type="molecule type" value="Genomic_DNA"/>
</dbReference>
<accession>Q82S87</accession>
<dbReference type="GeneID" id="87105595"/>
<dbReference type="HOGENOM" id="CLU_099352_2_0_4"/>
<organism evidence="3 4">
    <name type="scientific">Nitrosomonas europaea (strain ATCC 19718 / CIP 103999 / KCTC 2705 / NBRC 14298)</name>
    <dbReference type="NCBI Taxonomy" id="228410"/>
    <lineage>
        <taxon>Bacteria</taxon>
        <taxon>Pseudomonadati</taxon>
        <taxon>Pseudomonadota</taxon>
        <taxon>Betaproteobacteria</taxon>
        <taxon>Nitrosomonadales</taxon>
        <taxon>Nitrosomonadaceae</taxon>
        <taxon>Nitrosomonas</taxon>
    </lineage>
</organism>
<feature type="domain" description="CNP1-like uncharacterised" evidence="2">
    <location>
        <begin position="36"/>
        <end position="170"/>
    </location>
</feature>
<dbReference type="DNASU" id="1083433"/>
<dbReference type="AlphaFoldDB" id="Q82S87"/>
<dbReference type="STRING" id="228410.NE2466"/>
<keyword evidence="4" id="KW-1185">Reference proteome</keyword>
<dbReference type="PROSITE" id="PS51257">
    <property type="entry name" value="PROKAR_LIPOPROTEIN"/>
    <property type="match status" value="1"/>
</dbReference>
<feature type="chain" id="PRO_5004297541" evidence="1">
    <location>
        <begin position="26"/>
        <end position="179"/>
    </location>
</feature>
<dbReference type="Proteomes" id="UP000001416">
    <property type="component" value="Chromosome"/>
</dbReference>
<protein>
    <submittedName>
        <fullName evidence="3">Putative lipoprotein</fullName>
    </submittedName>
</protein>
<evidence type="ECO:0000313" key="3">
    <source>
        <dbReference type="EMBL" id="CAD86378.1"/>
    </source>
</evidence>
<dbReference type="eggNOG" id="ENOG5031TYQ">
    <property type="taxonomic scope" value="Bacteria"/>
</dbReference>
<dbReference type="KEGG" id="neu:NE2466"/>
<gene>
    <name evidence="3" type="ordered locus">NE2466</name>
</gene>
<keyword evidence="1" id="KW-0732">Signal</keyword>
<reference evidence="3 4" key="1">
    <citation type="journal article" date="2003" name="J. Bacteriol.">
        <title>Complete genome sequence of the ammonia-oxidizing bacterium and obligate chemolithoautotroph Nitrosomonas europaea.</title>
        <authorList>
            <person name="Chain P."/>
            <person name="Lamerdin J."/>
            <person name="Larimer F."/>
            <person name="Regala W."/>
            <person name="Land M."/>
            <person name="Hauser L."/>
            <person name="Hooper A."/>
            <person name="Klotz M."/>
            <person name="Norton J."/>
            <person name="Sayavedra-Soto L."/>
            <person name="Arciero D."/>
            <person name="Hommes N."/>
            <person name="Whittaker M."/>
            <person name="Arp D."/>
        </authorList>
    </citation>
    <scope>NUCLEOTIDE SEQUENCE [LARGE SCALE GENOMIC DNA]</scope>
    <source>
        <strain evidence="4">ATCC 19718 / CIP 103999 / KCTC 2705 / NBRC 14298</strain>
    </source>
</reference>
<dbReference type="OrthoDB" id="7066954at2"/>
<evidence type="ECO:0000313" key="4">
    <source>
        <dbReference type="Proteomes" id="UP000001416"/>
    </source>
</evidence>
<name>Q82S87_NITEU</name>
<dbReference type="RefSeq" id="WP_011112929.1">
    <property type="nucleotide sequence ID" value="NC_004757.1"/>
</dbReference>
<keyword evidence="3" id="KW-0449">Lipoprotein</keyword>
<feature type="signal peptide" evidence="1">
    <location>
        <begin position="1"/>
        <end position="25"/>
    </location>
</feature>